<dbReference type="Pfam" id="PF01694">
    <property type="entry name" value="Rhomboid"/>
    <property type="match status" value="1"/>
</dbReference>
<evidence type="ECO:0000256" key="6">
    <source>
        <dbReference type="ARBA" id="ARBA00023136"/>
    </source>
</evidence>
<keyword evidence="6 8" id="KW-0472">Membrane</keyword>
<evidence type="ECO:0000256" key="7">
    <source>
        <dbReference type="SAM" id="MobiDB-lite"/>
    </source>
</evidence>
<evidence type="ECO:0000259" key="9">
    <source>
        <dbReference type="Pfam" id="PF01694"/>
    </source>
</evidence>
<dbReference type="AlphaFoldDB" id="A0A3S9QME1"/>
<feature type="transmembrane region" description="Helical" evidence="8">
    <location>
        <begin position="110"/>
        <end position="131"/>
    </location>
</feature>
<dbReference type="GO" id="GO:0006508">
    <property type="term" value="P:proteolysis"/>
    <property type="evidence" value="ECO:0007669"/>
    <property type="project" value="UniProtKB-KW"/>
</dbReference>
<feature type="region of interest" description="Disordered" evidence="7">
    <location>
        <begin position="1"/>
        <end position="29"/>
    </location>
</feature>
<organism evidence="10 11">
    <name type="scientific">Trueperella pyogenes</name>
    <dbReference type="NCBI Taxonomy" id="1661"/>
    <lineage>
        <taxon>Bacteria</taxon>
        <taxon>Bacillati</taxon>
        <taxon>Actinomycetota</taxon>
        <taxon>Actinomycetes</taxon>
        <taxon>Actinomycetales</taxon>
        <taxon>Actinomycetaceae</taxon>
        <taxon>Trueperella</taxon>
    </lineage>
</organism>
<gene>
    <name evidence="10" type="ORF">EBQ10_07120</name>
</gene>
<dbReference type="Gene3D" id="1.20.1540.10">
    <property type="entry name" value="Rhomboid-like"/>
    <property type="match status" value="1"/>
</dbReference>
<reference evidence="10 11" key="1">
    <citation type="submission" date="2018-11" db="EMBL/GenBank/DDBJ databases">
        <title>Multidrug-resistant genes are associated with an 42-kb island TGI1 carrying a complex class 1 integron in a Trueperella pyogenes.</title>
        <authorList>
            <person name="Dong W."/>
        </authorList>
    </citation>
    <scope>NUCLEOTIDE SEQUENCE [LARGE SCALE GENOMIC DNA]</scope>
    <source>
        <strain evidence="10 11">TP4</strain>
    </source>
</reference>
<evidence type="ECO:0000256" key="5">
    <source>
        <dbReference type="ARBA" id="ARBA00022989"/>
    </source>
</evidence>
<dbReference type="InterPro" id="IPR035952">
    <property type="entry name" value="Rhomboid-like_sf"/>
</dbReference>
<accession>A0A3S9QME1</accession>
<dbReference type="PANTHER" id="PTHR43731">
    <property type="entry name" value="RHOMBOID PROTEASE"/>
    <property type="match status" value="1"/>
</dbReference>
<proteinExistence type="inferred from homology"/>
<dbReference type="GO" id="GO:0016020">
    <property type="term" value="C:membrane"/>
    <property type="evidence" value="ECO:0007669"/>
    <property type="project" value="UniProtKB-SubCell"/>
</dbReference>
<evidence type="ECO:0000256" key="4">
    <source>
        <dbReference type="ARBA" id="ARBA00022801"/>
    </source>
</evidence>
<evidence type="ECO:0000313" key="10">
    <source>
        <dbReference type="EMBL" id="AZR07085.1"/>
    </source>
</evidence>
<dbReference type="RefSeq" id="WP_108726394.1">
    <property type="nucleotide sequence ID" value="NZ_CP029001.1"/>
</dbReference>
<feature type="transmembrane region" description="Helical" evidence="8">
    <location>
        <begin position="217"/>
        <end position="235"/>
    </location>
</feature>
<dbReference type="InterPro" id="IPR050925">
    <property type="entry name" value="Rhomboid_protease_S54"/>
</dbReference>
<keyword evidence="4" id="KW-0378">Hydrolase</keyword>
<keyword evidence="5 8" id="KW-1133">Transmembrane helix</keyword>
<dbReference type="InterPro" id="IPR022764">
    <property type="entry name" value="Peptidase_S54_rhomboid_dom"/>
</dbReference>
<keyword evidence="10" id="KW-0645">Protease</keyword>
<feature type="transmembrane region" description="Helical" evidence="8">
    <location>
        <begin position="190"/>
        <end position="210"/>
    </location>
</feature>
<keyword evidence="3 8" id="KW-0812">Transmembrane</keyword>
<evidence type="ECO:0000256" key="8">
    <source>
        <dbReference type="SAM" id="Phobius"/>
    </source>
</evidence>
<feature type="transmembrane region" description="Helical" evidence="8">
    <location>
        <begin position="164"/>
        <end position="184"/>
    </location>
</feature>
<dbReference type="EMBL" id="CP033905">
    <property type="protein sequence ID" value="AZR07085.1"/>
    <property type="molecule type" value="Genomic_DNA"/>
</dbReference>
<sequence length="236" mass="25511">MMSDAERNFQQPDGEPTPVEPQASSVRRRTTHNSVTIGLIVICGLAAIVGRVQPQVAAELSFYPPLASAQPYRFITSAFLHGGFWHLVLNMYALWLLGRSLEPVLGRWRFLALYVVSAVAGNIAVFFLAALTGGWNIGAVGASGAIFGLFGALVVLSRRVRANMTGIFVLLGLNLIFGFVMPGISWESHVGGLLAGAVLTWAWVAILDKFQNRRWRIILDAAAVIGVLSALLLLII</sequence>
<dbReference type="SUPFAM" id="SSF144091">
    <property type="entry name" value="Rhomboid-like"/>
    <property type="match status" value="1"/>
</dbReference>
<feature type="transmembrane region" description="Helical" evidence="8">
    <location>
        <begin position="137"/>
        <end position="157"/>
    </location>
</feature>
<dbReference type="PANTHER" id="PTHR43731:SF14">
    <property type="entry name" value="PRESENILIN-ASSOCIATED RHOMBOID-LIKE PROTEIN, MITOCHONDRIAL"/>
    <property type="match status" value="1"/>
</dbReference>
<evidence type="ECO:0000256" key="2">
    <source>
        <dbReference type="ARBA" id="ARBA00009045"/>
    </source>
</evidence>
<name>A0A3S9QME1_9ACTO</name>
<protein>
    <submittedName>
        <fullName evidence="10">Rhomboid family intramembrane serine protease</fullName>
    </submittedName>
</protein>
<comment type="similarity">
    <text evidence="2">Belongs to the peptidase S54 family.</text>
</comment>
<evidence type="ECO:0000313" key="11">
    <source>
        <dbReference type="Proteomes" id="UP000275951"/>
    </source>
</evidence>
<evidence type="ECO:0000256" key="1">
    <source>
        <dbReference type="ARBA" id="ARBA00004141"/>
    </source>
</evidence>
<feature type="transmembrane region" description="Helical" evidence="8">
    <location>
        <begin position="74"/>
        <end position="98"/>
    </location>
</feature>
<comment type="subcellular location">
    <subcellularLocation>
        <location evidence="1">Membrane</location>
        <topology evidence="1">Multi-pass membrane protein</topology>
    </subcellularLocation>
</comment>
<evidence type="ECO:0000256" key="3">
    <source>
        <dbReference type="ARBA" id="ARBA00022692"/>
    </source>
</evidence>
<dbReference type="GO" id="GO:0004252">
    <property type="term" value="F:serine-type endopeptidase activity"/>
    <property type="evidence" value="ECO:0007669"/>
    <property type="project" value="InterPro"/>
</dbReference>
<feature type="domain" description="Peptidase S54 rhomboid" evidence="9">
    <location>
        <begin position="69"/>
        <end position="202"/>
    </location>
</feature>
<dbReference type="Proteomes" id="UP000275951">
    <property type="component" value="Chromosome"/>
</dbReference>
<feature type="transmembrane region" description="Helical" evidence="8">
    <location>
        <begin position="35"/>
        <end position="54"/>
    </location>
</feature>